<dbReference type="RefSeq" id="WP_052503073.1">
    <property type="nucleotide sequence ID" value="NZ_CEHX01000110.1"/>
</dbReference>
<keyword evidence="2" id="KW-0732">Signal</keyword>
<feature type="compositionally biased region" description="Low complexity" evidence="1">
    <location>
        <begin position="177"/>
        <end position="200"/>
    </location>
</feature>
<name>A0A116MCL2_STRSU</name>
<protein>
    <recommendedName>
        <fullName evidence="3">DUF5648 domain-containing protein</fullName>
    </recommendedName>
</protein>
<dbReference type="Proteomes" id="UP000071533">
    <property type="component" value="Unassembled WGS sequence"/>
</dbReference>
<dbReference type="InterPro" id="IPR043708">
    <property type="entry name" value="DUF5648"/>
</dbReference>
<dbReference type="AlphaFoldDB" id="A0A116MCL2"/>
<dbReference type="EMBL" id="FIHS01000014">
    <property type="protein sequence ID" value="CYV40187.1"/>
    <property type="molecule type" value="Genomic_DNA"/>
</dbReference>
<evidence type="ECO:0000256" key="2">
    <source>
        <dbReference type="SAM" id="SignalP"/>
    </source>
</evidence>
<evidence type="ECO:0000313" key="4">
    <source>
        <dbReference type="EMBL" id="CYV40187.1"/>
    </source>
</evidence>
<evidence type="ECO:0000313" key="5">
    <source>
        <dbReference type="Proteomes" id="UP000071533"/>
    </source>
</evidence>
<feature type="signal peptide" evidence="2">
    <location>
        <begin position="1"/>
        <end position="26"/>
    </location>
</feature>
<feature type="domain" description="DUF5648" evidence="3">
    <location>
        <begin position="30"/>
        <end position="162"/>
    </location>
</feature>
<proteinExistence type="predicted"/>
<reference evidence="4 5" key="1">
    <citation type="submission" date="2016-02" db="EMBL/GenBank/DDBJ databases">
        <authorList>
            <consortium name="Pathogen Informatics"/>
        </authorList>
    </citation>
    <scope>NUCLEOTIDE SEQUENCE [LARGE SCALE GENOMIC DNA]</scope>
    <source>
        <strain evidence="4 5">LSS69</strain>
    </source>
</reference>
<sequence length="436" mass="47584">MKKNLFVGIVTAISALSLFVGQSAQADQTIYRLYNKQNGEHLYTTDKNEKDVLFTQHGWGYEGEAWYAPDPGQGSPVYRLYNAGLQNHLYTTDTNEVKVLTSKHGWTLDNNGQPVFYSGGGAKIYRVYNQALRGLHHWTTDENEYSVLPRHGWQQEGVKLYGNRVGVPIQTQYYQHSPVASQPTPPSQSTGSAQTSQPAQGNNQLPSTIPSGSATIANTESNHTIEADVALTGSGTGYHAKLVMAAPDAAVSFGLQFDTAAVAPYTGKTAFLIENIGSNNTGGQSYHRANALASLNTTYRLMLTLQKDGSYVGYVNGTEVVRGRNAVLAGRSDIYLRVEGAARKTGDSITAHFSAIKLKQHGIYSERRWPATPQFNIANGIITKIDDVQVRSTASDTRTINNNVVFTGTLTGLPQHADWDTAGYYDKVSGLVQFIY</sequence>
<gene>
    <name evidence="4" type="ORF">ERS132431_01251</name>
</gene>
<dbReference type="Pfam" id="PF18885">
    <property type="entry name" value="DUF5648"/>
    <property type="match status" value="1"/>
</dbReference>
<feature type="chain" id="PRO_5007146727" description="DUF5648 domain-containing protein" evidence="2">
    <location>
        <begin position="27"/>
        <end position="436"/>
    </location>
</feature>
<evidence type="ECO:0000256" key="1">
    <source>
        <dbReference type="SAM" id="MobiDB-lite"/>
    </source>
</evidence>
<accession>A0A116MCL2</accession>
<feature type="compositionally biased region" description="Polar residues" evidence="1">
    <location>
        <begin position="201"/>
        <end position="215"/>
    </location>
</feature>
<evidence type="ECO:0000259" key="3">
    <source>
        <dbReference type="Pfam" id="PF18885"/>
    </source>
</evidence>
<organism evidence="4 5">
    <name type="scientific">Streptococcus suis</name>
    <dbReference type="NCBI Taxonomy" id="1307"/>
    <lineage>
        <taxon>Bacteria</taxon>
        <taxon>Bacillati</taxon>
        <taxon>Bacillota</taxon>
        <taxon>Bacilli</taxon>
        <taxon>Lactobacillales</taxon>
        <taxon>Streptococcaceae</taxon>
        <taxon>Streptococcus</taxon>
    </lineage>
</organism>
<feature type="region of interest" description="Disordered" evidence="1">
    <location>
        <begin position="176"/>
        <end position="215"/>
    </location>
</feature>